<dbReference type="PANTHER" id="PTHR35526:SF3">
    <property type="entry name" value="ANTI-SIGMA-F FACTOR RSBW"/>
    <property type="match status" value="1"/>
</dbReference>
<feature type="domain" description="Histidine kinase/HSP90-like ATPase" evidence="2">
    <location>
        <begin position="14"/>
        <end position="131"/>
    </location>
</feature>
<dbReference type="RefSeq" id="WP_380553371.1">
    <property type="nucleotide sequence ID" value="NZ_JBHEZY010000005.1"/>
</dbReference>
<keyword evidence="1" id="KW-0418">Kinase</keyword>
<keyword evidence="3" id="KW-0547">Nucleotide-binding</keyword>
<dbReference type="InterPro" id="IPR036890">
    <property type="entry name" value="HATPase_C_sf"/>
</dbReference>
<dbReference type="CDD" id="cd16936">
    <property type="entry name" value="HATPase_RsbW-like"/>
    <property type="match status" value="1"/>
</dbReference>
<dbReference type="SUPFAM" id="SSF55874">
    <property type="entry name" value="ATPase domain of HSP90 chaperone/DNA topoisomerase II/histidine kinase"/>
    <property type="match status" value="1"/>
</dbReference>
<dbReference type="EMBL" id="JBHEZY010000005">
    <property type="protein sequence ID" value="MFC1432027.1"/>
    <property type="molecule type" value="Genomic_DNA"/>
</dbReference>
<sequence length="171" mass="17798">MPARTDRTLLLSLPRDARSAGVARHAVTAIAAAGGEVRDTAELLVTEVVSNAVRHGRGSCVLLAAASGRDGLSIAVFDQGPDLDRGPEPCRRLGEAVEPAESGRGLQLVADLARAWGSYPVGDAGKWVWFTLDADGCFSSRPVSQSVSRPVSAPAPVRGADQTCLLPVRCA</sequence>
<evidence type="ECO:0000313" key="4">
    <source>
        <dbReference type="Proteomes" id="UP001592530"/>
    </source>
</evidence>
<proteinExistence type="predicted"/>
<name>A0ABV6X147_9ACTN</name>
<reference evidence="3 4" key="1">
    <citation type="submission" date="2024-09" db="EMBL/GenBank/DDBJ databases">
        <authorList>
            <person name="Lee S.D."/>
        </authorList>
    </citation>
    <scope>NUCLEOTIDE SEQUENCE [LARGE SCALE GENOMIC DNA]</scope>
    <source>
        <strain evidence="3 4">N1-3</strain>
    </source>
</reference>
<evidence type="ECO:0000259" key="2">
    <source>
        <dbReference type="Pfam" id="PF13581"/>
    </source>
</evidence>
<keyword evidence="3" id="KW-0067">ATP-binding</keyword>
<dbReference type="PANTHER" id="PTHR35526">
    <property type="entry name" value="ANTI-SIGMA-F FACTOR RSBW-RELATED"/>
    <property type="match status" value="1"/>
</dbReference>
<dbReference type="Proteomes" id="UP001592530">
    <property type="component" value="Unassembled WGS sequence"/>
</dbReference>
<evidence type="ECO:0000256" key="1">
    <source>
        <dbReference type="ARBA" id="ARBA00022527"/>
    </source>
</evidence>
<dbReference type="Gene3D" id="3.30.565.10">
    <property type="entry name" value="Histidine kinase-like ATPase, C-terminal domain"/>
    <property type="match status" value="1"/>
</dbReference>
<keyword evidence="1" id="KW-0723">Serine/threonine-protein kinase</keyword>
<dbReference type="InterPro" id="IPR003594">
    <property type="entry name" value="HATPase_dom"/>
</dbReference>
<dbReference type="GO" id="GO:0005524">
    <property type="term" value="F:ATP binding"/>
    <property type="evidence" value="ECO:0007669"/>
    <property type="project" value="UniProtKB-KW"/>
</dbReference>
<dbReference type="InterPro" id="IPR050267">
    <property type="entry name" value="Anti-sigma-factor_SerPK"/>
</dbReference>
<protein>
    <submittedName>
        <fullName evidence="3">ATP-binding protein</fullName>
    </submittedName>
</protein>
<gene>
    <name evidence="3" type="ORF">ACEZDB_15375</name>
</gene>
<accession>A0ABV6X147</accession>
<comment type="caution">
    <text evidence="3">The sequence shown here is derived from an EMBL/GenBank/DDBJ whole genome shotgun (WGS) entry which is preliminary data.</text>
</comment>
<evidence type="ECO:0000313" key="3">
    <source>
        <dbReference type="EMBL" id="MFC1432027.1"/>
    </source>
</evidence>
<keyword evidence="1" id="KW-0808">Transferase</keyword>
<organism evidence="3 4">
    <name type="scientific">Streptacidiphilus alkalitolerans</name>
    <dbReference type="NCBI Taxonomy" id="3342712"/>
    <lineage>
        <taxon>Bacteria</taxon>
        <taxon>Bacillati</taxon>
        <taxon>Actinomycetota</taxon>
        <taxon>Actinomycetes</taxon>
        <taxon>Kitasatosporales</taxon>
        <taxon>Streptomycetaceae</taxon>
        <taxon>Streptacidiphilus</taxon>
    </lineage>
</organism>
<dbReference type="Pfam" id="PF13581">
    <property type="entry name" value="HATPase_c_2"/>
    <property type="match status" value="1"/>
</dbReference>